<dbReference type="OrthoDB" id="441812at2759"/>
<dbReference type="STRING" id="130081.M2X4A7"/>
<accession>M2X4A7</accession>
<keyword evidence="3" id="KW-0949">S-adenosyl-L-methionine</keyword>
<keyword evidence="2 6" id="KW-0808">Transferase</keyword>
<name>M2X4A7_GALSU</name>
<evidence type="ECO:0000256" key="2">
    <source>
        <dbReference type="ARBA" id="ARBA00022679"/>
    </source>
</evidence>
<dbReference type="SUPFAM" id="SSF81822">
    <property type="entry name" value="RuBisCo LSMT C-terminal, substrate-binding domain"/>
    <property type="match status" value="1"/>
</dbReference>
<sequence length="546" mass="64376">MNFVAFYNKVTLVDCRCRNSTYTANNVQRTSLYGIPRGYRVSKTMRPQFFYVLRKKIRSSTWWRIKATFLEKTEELENWLFDNGVPSIKGKPVLSPHNCRTFRAKIPLKLGEEVLAIPERFWLTKQLSEKLLGFHVSDLSDEEAIAALLLVETARKETSFWKPWIETLPSSDELHHFLVWSTAETQYLESSSTFEDILSLRETASLVFEELNTELFPKFLYPQYDVKYFTLPYFTWALSIVQSFGLYDIMDSCPLVIVPGLEWLTYKYSLITEESFFRQYFHISNVSLIRVGPFFTQERRLKITASEDLKVGEPVSLVYEGNVSLIDTFCRWGWKLDLGALDEEQLLKMGSYEISFAVTTTDQFFDDKEDILDAQRLELLQTFELRYDMSKELLQRILPFLRLICLKDKDSFILESVFRSEVWSHLQLPFSYNNEKAVCELVIQTCEESLERWHPVSLEIIERGMKDSPEIRKKMVSIIKWMEEAVLKRTIEYFERYLAGLEQIEYYQERRLRQLDLLRPLDSSERVGQPPSEGNAAERPFDQYYL</sequence>
<proteinExistence type="predicted"/>
<dbReference type="AlphaFoldDB" id="M2X4A7"/>
<dbReference type="Gene3D" id="3.90.1410.10">
    <property type="entry name" value="set domain protein methyltransferase, domain 1"/>
    <property type="match status" value="1"/>
</dbReference>
<evidence type="ECO:0000313" key="6">
    <source>
        <dbReference type="EMBL" id="EME31265.1"/>
    </source>
</evidence>
<dbReference type="InterPro" id="IPR036464">
    <property type="entry name" value="Rubisco_LSMT_subst-bd_sf"/>
</dbReference>
<dbReference type="PANTHER" id="PTHR13271:SF123">
    <property type="entry name" value="RIBULOSE-1,5-BISPHOSPHATE CARBOXYLASE_OXYGENASE SMALL SUBUNIT N-METHYLTRANSFERASE I-RELATED"/>
    <property type="match status" value="1"/>
</dbReference>
<dbReference type="Gene3D" id="3.90.1420.10">
    <property type="entry name" value="Rubisco LSMT, substrate-binding domain"/>
    <property type="match status" value="1"/>
</dbReference>
<evidence type="ECO:0000256" key="1">
    <source>
        <dbReference type="ARBA" id="ARBA00022603"/>
    </source>
</evidence>
<dbReference type="SUPFAM" id="SSF82199">
    <property type="entry name" value="SET domain"/>
    <property type="match status" value="1"/>
</dbReference>
<dbReference type="PANTHER" id="PTHR13271">
    <property type="entry name" value="UNCHARACTERIZED PUTATIVE METHYLTRANSFERASE"/>
    <property type="match status" value="1"/>
</dbReference>
<dbReference type="GeneID" id="17089925"/>
<evidence type="ECO:0000256" key="4">
    <source>
        <dbReference type="SAM" id="MobiDB-lite"/>
    </source>
</evidence>
<evidence type="ECO:0000313" key="7">
    <source>
        <dbReference type="Proteomes" id="UP000030680"/>
    </source>
</evidence>
<keyword evidence="1 6" id="KW-0489">Methyltransferase</keyword>
<dbReference type="InterPro" id="IPR015353">
    <property type="entry name" value="Rubisco_LSMT_subst-bd"/>
</dbReference>
<dbReference type="RefSeq" id="XP_005707785.1">
    <property type="nucleotide sequence ID" value="XM_005707728.1"/>
</dbReference>
<dbReference type="Proteomes" id="UP000030680">
    <property type="component" value="Unassembled WGS sequence"/>
</dbReference>
<dbReference type="CDD" id="cd10527">
    <property type="entry name" value="SET_LSMT"/>
    <property type="match status" value="1"/>
</dbReference>
<dbReference type="Gramene" id="EME31265">
    <property type="protein sequence ID" value="EME31265"/>
    <property type="gene ID" value="Gasu_15050"/>
</dbReference>
<dbReference type="EMBL" id="KB454493">
    <property type="protein sequence ID" value="EME31265.1"/>
    <property type="molecule type" value="Genomic_DNA"/>
</dbReference>
<evidence type="ECO:0000256" key="3">
    <source>
        <dbReference type="ARBA" id="ARBA00022691"/>
    </source>
</evidence>
<protein>
    <submittedName>
        <fullName evidence="6">[ribulose-bisphosphate carboxylase]-lysine N-methyltransferase</fullName>
        <ecNumber evidence="6">2.1.1.127</ecNumber>
    </submittedName>
</protein>
<dbReference type="OMA" id="ENEADCC"/>
<gene>
    <name evidence="6" type="ORF">Gasu_15050</name>
</gene>
<reference evidence="7" key="1">
    <citation type="journal article" date="2013" name="Science">
        <title>Gene transfer from bacteria and archaea facilitated evolution of an extremophilic eukaryote.</title>
        <authorList>
            <person name="Schonknecht G."/>
            <person name="Chen W.H."/>
            <person name="Ternes C.M."/>
            <person name="Barbier G.G."/>
            <person name="Shrestha R.P."/>
            <person name="Stanke M."/>
            <person name="Brautigam A."/>
            <person name="Baker B.J."/>
            <person name="Banfield J.F."/>
            <person name="Garavito R.M."/>
            <person name="Carr K."/>
            <person name="Wilkerson C."/>
            <person name="Rensing S.A."/>
            <person name="Gagneul D."/>
            <person name="Dickenson N.E."/>
            <person name="Oesterhelt C."/>
            <person name="Lercher M.J."/>
            <person name="Weber A.P."/>
        </authorList>
    </citation>
    <scope>NUCLEOTIDE SEQUENCE [LARGE SCALE GENOMIC DNA]</scope>
    <source>
        <strain evidence="7">074W</strain>
    </source>
</reference>
<dbReference type="GO" id="GO:0032259">
    <property type="term" value="P:methylation"/>
    <property type="evidence" value="ECO:0007669"/>
    <property type="project" value="UniProtKB-KW"/>
</dbReference>
<dbReference type="Pfam" id="PF09273">
    <property type="entry name" value="Rubis-subs-bind"/>
    <property type="match status" value="1"/>
</dbReference>
<dbReference type="InterPro" id="IPR046341">
    <property type="entry name" value="SET_dom_sf"/>
</dbReference>
<dbReference type="GO" id="GO:0016279">
    <property type="term" value="F:protein-lysine N-methyltransferase activity"/>
    <property type="evidence" value="ECO:0007669"/>
    <property type="project" value="TreeGrafter"/>
</dbReference>
<feature type="region of interest" description="Disordered" evidence="4">
    <location>
        <begin position="523"/>
        <end position="546"/>
    </location>
</feature>
<dbReference type="eggNOG" id="KOG1337">
    <property type="taxonomic scope" value="Eukaryota"/>
</dbReference>
<organism evidence="6 7">
    <name type="scientific">Galdieria sulphuraria</name>
    <name type="common">Red alga</name>
    <dbReference type="NCBI Taxonomy" id="130081"/>
    <lineage>
        <taxon>Eukaryota</taxon>
        <taxon>Rhodophyta</taxon>
        <taxon>Bangiophyceae</taxon>
        <taxon>Galdieriales</taxon>
        <taxon>Galdieriaceae</taxon>
        <taxon>Galdieria</taxon>
    </lineage>
</organism>
<evidence type="ECO:0000259" key="5">
    <source>
        <dbReference type="Pfam" id="PF09273"/>
    </source>
</evidence>
<dbReference type="InterPro" id="IPR050600">
    <property type="entry name" value="SETD3_SETD6_MTase"/>
</dbReference>
<keyword evidence="7" id="KW-1185">Reference proteome</keyword>
<dbReference type="GO" id="GO:0030785">
    <property type="term" value="F:[ribulose-bisphosphate carboxylase]-lysine N-methyltransferase activity"/>
    <property type="evidence" value="ECO:0007669"/>
    <property type="project" value="UniProtKB-EC"/>
</dbReference>
<feature type="domain" description="Rubisco LSMT substrate-binding" evidence="5">
    <location>
        <begin position="360"/>
        <end position="454"/>
    </location>
</feature>
<dbReference type="KEGG" id="gsl:Gasu_15050"/>
<dbReference type="EC" id="2.1.1.127" evidence="6"/>